<reference evidence="4" key="2">
    <citation type="submission" date="2020-12" db="UniProtKB">
        <authorList>
            <consortium name="WormBaseParasite"/>
        </authorList>
    </citation>
    <scope>IDENTIFICATION</scope>
</reference>
<reference evidence="2 3" key="1">
    <citation type="submission" date="2014-09" db="EMBL/GenBank/DDBJ databases">
        <authorList>
            <person name="Martin A.A."/>
        </authorList>
    </citation>
    <scope>NUCLEOTIDE SEQUENCE</scope>
    <source>
        <strain evidence="3">ED321</strain>
        <strain evidence="2">ED321 Heterogonic</strain>
    </source>
</reference>
<dbReference type="PANTHER" id="PTHR31449">
    <property type="entry name" value="UPF0598 PROTEIN C8ORF82"/>
    <property type="match status" value="1"/>
</dbReference>
<dbReference type="EMBL" id="LN609528">
    <property type="protein sequence ID" value="CEF63799.1"/>
    <property type="molecule type" value="Genomic_DNA"/>
</dbReference>
<dbReference type="InterPro" id="IPR028108">
    <property type="entry name" value="DUF4505"/>
</dbReference>
<dbReference type="RefSeq" id="XP_024503000.1">
    <property type="nucleotide sequence ID" value="XM_024649088.1"/>
</dbReference>
<sequence>MNDTKRYDDEFPYLSVCGNELNFISCDDRPIVFTKWNEENDTFQINWSNRQQKINPSNLFMLENGRLYHISTFDTYGLVRSSLADKLFPMFEFDEKGQPIYINWKGQTLKLDNNIATNLK</sequence>
<evidence type="ECO:0000256" key="1">
    <source>
        <dbReference type="ARBA" id="ARBA00006322"/>
    </source>
</evidence>
<name>A0A090MWJ2_STRRB</name>
<dbReference type="GeneID" id="36376164"/>
<protein>
    <submittedName>
        <fullName evidence="2 4">UPF0598 protein C8orf82</fullName>
    </submittedName>
</protein>
<dbReference type="OrthoDB" id="10260024at2759"/>
<dbReference type="OMA" id="WNEENDT"/>
<accession>A0A090MWJ2</accession>
<evidence type="ECO:0000313" key="2">
    <source>
        <dbReference type="EMBL" id="CEF63799.1"/>
    </source>
</evidence>
<evidence type="ECO:0000313" key="5">
    <source>
        <dbReference type="WormBase" id="SRAE_1000205700"/>
    </source>
</evidence>
<dbReference type="WormBase" id="SRAE_1000205700">
    <property type="protein sequence ID" value="SRP06708"/>
    <property type="gene ID" value="WBGene00258669"/>
</dbReference>
<proteinExistence type="inferred from homology"/>
<dbReference type="CTD" id="36376164"/>
<keyword evidence="3" id="KW-1185">Reference proteome</keyword>
<dbReference type="STRING" id="34506.A0A090MWJ2"/>
<evidence type="ECO:0000313" key="3">
    <source>
        <dbReference type="Proteomes" id="UP000035682"/>
    </source>
</evidence>
<dbReference type="WBParaSite" id="SRAE_1000205700.1">
    <property type="protein sequence ID" value="SRAE_1000205700.1"/>
    <property type="gene ID" value="WBGene00258669"/>
</dbReference>
<gene>
    <name evidence="2 4 5" type="ORF">SRAE_1000205700</name>
</gene>
<comment type="similarity">
    <text evidence="1">Belongs to the UPF0598 family.</text>
</comment>
<organism evidence="2">
    <name type="scientific">Strongyloides ratti</name>
    <name type="common">Parasitic roundworm</name>
    <dbReference type="NCBI Taxonomy" id="34506"/>
    <lineage>
        <taxon>Eukaryota</taxon>
        <taxon>Metazoa</taxon>
        <taxon>Ecdysozoa</taxon>
        <taxon>Nematoda</taxon>
        <taxon>Chromadorea</taxon>
        <taxon>Rhabditida</taxon>
        <taxon>Tylenchina</taxon>
        <taxon>Panagrolaimomorpha</taxon>
        <taxon>Strongyloidoidea</taxon>
        <taxon>Strongyloididae</taxon>
        <taxon>Strongyloides</taxon>
    </lineage>
</organism>
<evidence type="ECO:0000313" key="4">
    <source>
        <dbReference type="WBParaSite" id="SRAE_1000205700.1"/>
    </source>
</evidence>
<dbReference type="Pfam" id="PF14956">
    <property type="entry name" value="DUF4505"/>
    <property type="match status" value="1"/>
</dbReference>
<dbReference type="PANTHER" id="PTHR31449:SF3">
    <property type="entry name" value="UPF0598 PROTEIN C8ORF82"/>
    <property type="match status" value="1"/>
</dbReference>
<dbReference type="AlphaFoldDB" id="A0A090MWJ2"/>
<dbReference type="Proteomes" id="UP000035682">
    <property type="component" value="Unplaced"/>
</dbReference>